<keyword evidence="3" id="KW-1185">Reference proteome</keyword>
<dbReference type="AlphaFoldDB" id="A0A5J4NDE1"/>
<sequence>MHLYATRVNTLLLLPLMYAMVGHKMSGVGFLQFTVAV</sequence>
<evidence type="ECO:0000313" key="2">
    <source>
        <dbReference type="EMBL" id="KAA3673537.1"/>
    </source>
</evidence>
<dbReference type="Proteomes" id="UP000324629">
    <property type="component" value="Unassembled WGS sequence"/>
</dbReference>
<gene>
    <name evidence="2" type="ORF">DEA37_0005222</name>
</gene>
<comment type="caution">
    <text evidence="2">The sequence shown here is derived from an EMBL/GenBank/DDBJ whole genome shotgun (WGS) entry which is preliminary data.</text>
</comment>
<organism evidence="2 3">
    <name type="scientific">Paragonimus westermani</name>
    <dbReference type="NCBI Taxonomy" id="34504"/>
    <lineage>
        <taxon>Eukaryota</taxon>
        <taxon>Metazoa</taxon>
        <taxon>Spiralia</taxon>
        <taxon>Lophotrochozoa</taxon>
        <taxon>Platyhelminthes</taxon>
        <taxon>Trematoda</taxon>
        <taxon>Digenea</taxon>
        <taxon>Plagiorchiida</taxon>
        <taxon>Troglotremata</taxon>
        <taxon>Troglotrematidae</taxon>
        <taxon>Paragonimus</taxon>
    </lineage>
</organism>
<keyword evidence="1" id="KW-0812">Transmembrane</keyword>
<name>A0A5J4NDE1_9TREM</name>
<keyword evidence="1" id="KW-1133">Transmembrane helix</keyword>
<feature type="transmembrane region" description="Helical" evidence="1">
    <location>
        <begin position="12"/>
        <end position="35"/>
    </location>
</feature>
<dbReference type="EMBL" id="QNGE01003850">
    <property type="protein sequence ID" value="KAA3673537.1"/>
    <property type="molecule type" value="Genomic_DNA"/>
</dbReference>
<evidence type="ECO:0000256" key="1">
    <source>
        <dbReference type="SAM" id="Phobius"/>
    </source>
</evidence>
<evidence type="ECO:0000313" key="3">
    <source>
        <dbReference type="Proteomes" id="UP000324629"/>
    </source>
</evidence>
<accession>A0A5J4NDE1</accession>
<keyword evidence="1" id="KW-0472">Membrane</keyword>
<reference evidence="2 3" key="1">
    <citation type="journal article" date="2019" name="Gigascience">
        <title>Whole-genome sequence of the oriental lung fluke Paragonimus westermani.</title>
        <authorList>
            <person name="Oey H."/>
            <person name="Zakrzewski M."/>
            <person name="Narain K."/>
            <person name="Devi K.R."/>
            <person name="Agatsuma T."/>
            <person name="Nawaratna S."/>
            <person name="Gobert G.N."/>
            <person name="Jones M.K."/>
            <person name="Ragan M.A."/>
            <person name="McManus D.P."/>
            <person name="Krause L."/>
        </authorList>
    </citation>
    <scope>NUCLEOTIDE SEQUENCE [LARGE SCALE GENOMIC DNA]</scope>
    <source>
        <strain evidence="2 3">IND2009</strain>
    </source>
</reference>
<proteinExistence type="predicted"/>
<protein>
    <submittedName>
        <fullName evidence="2">Uncharacterized protein</fullName>
    </submittedName>
</protein>